<reference evidence="2" key="1">
    <citation type="submission" date="2025-08" db="UniProtKB">
        <authorList>
            <consortium name="WormBaseParasite"/>
        </authorList>
    </citation>
    <scope>IDENTIFICATION</scope>
</reference>
<sequence length="282" mass="32451">MEKSGMTGQRHHSSISSEFFDENHNIRIHNNNNNLIHYSESFPTVPVNGIWHRAPTGTSQYIFHGYNYDATNYDTYSCDLSEMDEINIENFPTDPFLVTVGPDRFRPCPFENEEQLDPRIQRVPFSSLTNEDFEFLSSATKRLIPLVNYVPFQEIHEITPEIITIQHPNHHKSSTTRQPRHHPAPKIHKIGTMKNSGRKKLQNQPLKQFRGKSMQAPLRIAADLIHRVNQTAEFVGFCGSLKVNPFFSDCMGRVSATKDDIGNCFFLCANCGTRRRYLPENK</sequence>
<name>A0AC34QV96_9BILA</name>
<accession>A0AC34QV96</accession>
<evidence type="ECO:0000313" key="2">
    <source>
        <dbReference type="WBParaSite" id="JU765_v2.g19616.t2"/>
    </source>
</evidence>
<protein>
    <submittedName>
        <fullName evidence="2">Uncharacterized protein</fullName>
    </submittedName>
</protein>
<organism evidence="1 2">
    <name type="scientific">Panagrolaimus sp. JU765</name>
    <dbReference type="NCBI Taxonomy" id="591449"/>
    <lineage>
        <taxon>Eukaryota</taxon>
        <taxon>Metazoa</taxon>
        <taxon>Ecdysozoa</taxon>
        <taxon>Nematoda</taxon>
        <taxon>Chromadorea</taxon>
        <taxon>Rhabditida</taxon>
        <taxon>Tylenchina</taxon>
        <taxon>Panagrolaimomorpha</taxon>
        <taxon>Panagrolaimoidea</taxon>
        <taxon>Panagrolaimidae</taxon>
        <taxon>Panagrolaimus</taxon>
    </lineage>
</organism>
<evidence type="ECO:0000313" key="1">
    <source>
        <dbReference type="Proteomes" id="UP000887576"/>
    </source>
</evidence>
<proteinExistence type="predicted"/>
<dbReference type="Proteomes" id="UP000887576">
    <property type="component" value="Unplaced"/>
</dbReference>
<dbReference type="WBParaSite" id="JU765_v2.g19616.t2">
    <property type="protein sequence ID" value="JU765_v2.g19616.t2"/>
    <property type="gene ID" value="JU765_v2.g19616"/>
</dbReference>